<name>A0A7C9HVV4_9DEIO</name>
<reference evidence="1 2" key="1">
    <citation type="submission" date="2019-12" db="EMBL/GenBank/DDBJ databases">
        <title>Deinococcus sp. HMF7620 Genome sequencing and assembly.</title>
        <authorList>
            <person name="Kang H."/>
            <person name="Kim H."/>
            <person name="Joh K."/>
        </authorList>
    </citation>
    <scope>NUCLEOTIDE SEQUENCE [LARGE SCALE GENOMIC DNA]</scope>
    <source>
        <strain evidence="1 2">HMF7620</strain>
    </source>
</reference>
<dbReference type="EMBL" id="WQLB01000001">
    <property type="protein sequence ID" value="MVN85168.1"/>
    <property type="molecule type" value="Genomic_DNA"/>
</dbReference>
<sequence length="67" mass="7754">MRRVEVERRAYLAGLSDRELDELHAALLRSRGHPDPEGEAQRVRAEIQAMTDEELRSLIDREERGTP</sequence>
<proteinExistence type="predicted"/>
<dbReference type="AlphaFoldDB" id="A0A7C9HVV4"/>
<keyword evidence="2" id="KW-1185">Reference proteome</keyword>
<comment type="caution">
    <text evidence="1">The sequence shown here is derived from an EMBL/GenBank/DDBJ whole genome shotgun (WGS) entry which is preliminary data.</text>
</comment>
<protein>
    <submittedName>
        <fullName evidence="1">Uncharacterized protein</fullName>
    </submittedName>
</protein>
<gene>
    <name evidence="1" type="ORF">GO986_00075</name>
</gene>
<accession>A0A7C9HVV4</accession>
<evidence type="ECO:0000313" key="1">
    <source>
        <dbReference type="EMBL" id="MVN85168.1"/>
    </source>
</evidence>
<dbReference type="RefSeq" id="WP_157457198.1">
    <property type="nucleotide sequence ID" value="NZ_WQLB01000001.1"/>
</dbReference>
<dbReference type="Proteomes" id="UP000483286">
    <property type="component" value="Unassembled WGS sequence"/>
</dbReference>
<evidence type="ECO:0000313" key="2">
    <source>
        <dbReference type="Proteomes" id="UP000483286"/>
    </source>
</evidence>
<organism evidence="1 2">
    <name type="scientific">Deinococcus arboris</name>
    <dbReference type="NCBI Taxonomy" id="2682977"/>
    <lineage>
        <taxon>Bacteria</taxon>
        <taxon>Thermotogati</taxon>
        <taxon>Deinococcota</taxon>
        <taxon>Deinococci</taxon>
        <taxon>Deinococcales</taxon>
        <taxon>Deinococcaceae</taxon>
        <taxon>Deinococcus</taxon>
    </lineage>
</organism>